<sequence>MPLVNLKTHSPALFFL</sequence>
<reference evidence="1" key="2">
    <citation type="journal article" date="2015" name="Fish Shellfish Immunol.">
        <title>Early steps in the European eel (Anguilla anguilla)-Vibrio vulnificus interaction in the gills: Role of the RtxA13 toxin.</title>
        <authorList>
            <person name="Callol A."/>
            <person name="Pajuelo D."/>
            <person name="Ebbesson L."/>
            <person name="Teles M."/>
            <person name="MacKenzie S."/>
            <person name="Amaro C."/>
        </authorList>
    </citation>
    <scope>NUCLEOTIDE SEQUENCE</scope>
</reference>
<accession>A0A0E9RQE5</accession>
<protein>
    <submittedName>
        <fullName evidence="1">Uncharacterized protein</fullName>
    </submittedName>
</protein>
<proteinExistence type="predicted"/>
<dbReference type="EMBL" id="GBXM01077196">
    <property type="protein sequence ID" value="JAH31381.1"/>
    <property type="molecule type" value="Transcribed_RNA"/>
</dbReference>
<name>A0A0E9RQE5_ANGAN</name>
<evidence type="ECO:0000313" key="1">
    <source>
        <dbReference type="EMBL" id="JAH31381.1"/>
    </source>
</evidence>
<dbReference type="AlphaFoldDB" id="A0A0E9RQE5"/>
<organism evidence="1">
    <name type="scientific">Anguilla anguilla</name>
    <name type="common">European freshwater eel</name>
    <name type="synonym">Muraena anguilla</name>
    <dbReference type="NCBI Taxonomy" id="7936"/>
    <lineage>
        <taxon>Eukaryota</taxon>
        <taxon>Metazoa</taxon>
        <taxon>Chordata</taxon>
        <taxon>Craniata</taxon>
        <taxon>Vertebrata</taxon>
        <taxon>Euteleostomi</taxon>
        <taxon>Actinopterygii</taxon>
        <taxon>Neopterygii</taxon>
        <taxon>Teleostei</taxon>
        <taxon>Anguilliformes</taxon>
        <taxon>Anguillidae</taxon>
        <taxon>Anguilla</taxon>
    </lineage>
</organism>
<reference evidence="1" key="1">
    <citation type="submission" date="2014-11" db="EMBL/GenBank/DDBJ databases">
        <authorList>
            <person name="Amaro Gonzalez C."/>
        </authorList>
    </citation>
    <scope>NUCLEOTIDE SEQUENCE</scope>
</reference>